<evidence type="ECO:0000313" key="3">
    <source>
        <dbReference type="EMBL" id="NBJ25434.1"/>
    </source>
</evidence>
<reference evidence="3 4" key="1">
    <citation type="submission" date="2020-01" db="EMBL/GenBank/DDBJ databases">
        <title>Microvirga sp. nov., an arsenate reduction bacterium isolated from Tibet hotspring sediments.</title>
        <authorList>
            <person name="Yuan C.-G."/>
        </authorList>
    </citation>
    <scope>NUCLEOTIDE SEQUENCE [LARGE SCALE GENOMIC DNA]</scope>
    <source>
        <strain evidence="3 4">SYSU G3D203</strain>
    </source>
</reference>
<dbReference type="EMBL" id="JAAAXJ010000006">
    <property type="protein sequence ID" value="NBJ25434.1"/>
    <property type="molecule type" value="Genomic_DNA"/>
</dbReference>
<dbReference type="Pfam" id="PF04542">
    <property type="entry name" value="Sigma70_r2"/>
    <property type="match status" value="1"/>
</dbReference>
<keyword evidence="1" id="KW-0812">Transmembrane</keyword>
<sequence>MAGCSEVSTSRDQEFPPSTWLGRWLFSGSYAVIRLVLKVARRLLGRPADVADLIQEFTADLLRRINEAVILMGSSRDRLCLQHVELHAASL</sequence>
<keyword evidence="4" id="KW-1185">Reference proteome</keyword>
<dbReference type="RefSeq" id="WP_161722827.1">
    <property type="nucleotide sequence ID" value="NZ_JAAAXI010000005.1"/>
</dbReference>
<protein>
    <recommendedName>
        <fullName evidence="2">RNA polymerase sigma-70 region 2 domain-containing protein</fullName>
    </recommendedName>
</protein>
<evidence type="ECO:0000259" key="2">
    <source>
        <dbReference type="Pfam" id="PF04542"/>
    </source>
</evidence>
<feature type="transmembrane region" description="Helical" evidence="1">
    <location>
        <begin position="20"/>
        <end position="37"/>
    </location>
</feature>
<dbReference type="SUPFAM" id="SSF88946">
    <property type="entry name" value="Sigma2 domain of RNA polymerase sigma factors"/>
    <property type="match status" value="1"/>
</dbReference>
<accession>A0ABW9YYG1</accession>
<feature type="domain" description="RNA polymerase sigma-70 region 2" evidence="2">
    <location>
        <begin position="33"/>
        <end position="66"/>
    </location>
</feature>
<name>A0ABW9YYG1_9HYPH</name>
<dbReference type="InterPro" id="IPR013325">
    <property type="entry name" value="RNA_pol_sigma_r2"/>
</dbReference>
<keyword evidence="1" id="KW-1133">Transmembrane helix</keyword>
<gene>
    <name evidence="3" type="ORF">GR303_13820</name>
</gene>
<keyword evidence="1" id="KW-0472">Membrane</keyword>
<comment type="caution">
    <text evidence="3">The sequence shown here is derived from an EMBL/GenBank/DDBJ whole genome shotgun (WGS) entry which is preliminary data.</text>
</comment>
<proteinExistence type="predicted"/>
<organism evidence="3 4">
    <name type="scientific">Microvirga arsenatis</name>
    <dbReference type="NCBI Taxonomy" id="2692265"/>
    <lineage>
        <taxon>Bacteria</taxon>
        <taxon>Pseudomonadati</taxon>
        <taxon>Pseudomonadota</taxon>
        <taxon>Alphaproteobacteria</taxon>
        <taxon>Hyphomicrobiales</taxon>
        <taxon>Methylobacteriaceae</taxon>
        <taxon>Microvirga</taxon>
    </lineage>
</organism>
<evidence type="ECO:0000313" key="4">
    <source>
        <dbReference type="Proteomes" id="UP000818323"/>
    </source>
</evidence>
<evidence type="ECO:0000256" key="1">
    <source>
        <dbReference type="SAM" id="Phobius"/>
    </source>
</evidence>
<dbReference type="InterPro" id="IPR007627">
    <property type="entry name" value="RNA_pol_sigma70_r2"/>
</dbReference>
<dbReference type="Proteomes" id="UP000818323">
    <property type="component" value="Unassembled WGS sequence"/>
</dbReference>